<dbReference type="PANTHER" id="PTHR12815:SF18">
    <property type="entry name" value="SORTING AND ASSEMBLY MACHINERY COMPONENT 50 HOMOLOG"/>
    <property type="match status" value="1"/>
</dbReference>
<keyword evidence="7" id="KW-1185">Reference proteome</keyword>
<evidence type="ECO:0000256" key="3">
    <source>
        <dbReference type="ARBA" id="ARBA00022692"/>
    </source>
</evidence>
<dbReference type="STRING" id="1391653.AKJ08_0719"/>
<keyword evidence="4" id="KW-0472">Membrane</keyword>
<dbReference type="GO" id="GO:0019867">
    <property type="term" value="C:outer membrane"/>
    <property type="evidence" value="ECO:0007669"/>
    <property type="project" value="InterPro"/>
</dbReference>
<evidence type="ECO:0000256" key="2">
    <source>
        <dbReference type="ARBA" id="ARBA00022452"/>
    </source>
</evidence>
<evidence type="ECO:0000256" key="1">
    <source>
        <dbReference type="ARBA" id="ARBA00004370"/>
    </source>
</evidence>
<sequence length="1014" mass="110474">MAVLAAWSPLAALASELAGAPDEPGAVAAVAAVAVPLGEEPPSDAPIVREVEIRGVEDPSDLEPLLTVEAGDPLSRRALRRSLQRLFETGRFGNVTAFTTEVSASEVRLVIILEPKRSISSILLLGVTRADPDALRRASTLTVGIEHSEDRLETAAAGIRAALAKAGFERAQVRARAIPSGEGVEVRLNVDEGNPTKLVRLKLVGEPGDAALWQSAITLEAGQILDRARLDAELDALRARYRQAGYYRARVGQPRIVPQGDELAEVEVEVAAGPKIELLIRGNHAWDSNRLRGYLAYDGDTFLDDAMVSELAGRLERVYRRAGYFDVRVTPTERASADRRTARLTFHVREGRPLLVSDLVFKGNKAYPDEALRSLVEETLAASLESKGLLTPLERGELDRATGTVRHGTGSGVEPLLVYDDELYAQVIDELLAKYRDDGFLDVQIDKPAVSIEEARRLARVEVRIREGKRTRIREVDYPGAAAVDAAALVPSNAVAIGHPVSERELQAHRVAVRAAYGKLGYLYASVETELVRPPEDPTAARVLFYVREGPQVRVGRILVQGNARTSRVVFDDALELREGEVLGSDQIVRSQQQLMRLGLFRTVTVRPLDPEVAETVKDMVVEVRERPSKALEVGGGLSIADGPRAFAEYTQRNVFGRNLLLSLRGRVNYQVFRDEVLEMPADQGIERFVDLGLGYPRIYGLPFELGARLDLIHERDIRPAYGVTRYAVVSGLDWPFSRRAKASLLYEVESNWIERSPQIDDLYTSLSRADLQRLRFPNGNTLLGSVRPGLVFNLQDDPVSPRSGVFAKVEADFARNLGGDTTVDFAKVWGTFTGYIPIAGRTSLALSASGGRVFPLQSSSTTIAPKRFYLGGASTIRGFAEDAVVPEDLRAALRKEIADCQALAFSAGCSQAARFLQEGRDVPSTGGELFVLGRAELRFPIQGNLMGGLFVDAGNLWSDPALADLARLRSAVGAGLRYATPVGPVALDLGINLDPDPVLSEAPFALHFSIGLF</sequence>
<evidence type="ECO:0000256" key="4">
    <source>
        <dbReference type="ARBA" id="ARBA00023136"/>
    </source>
</evidence>
<dbReference type="Gene3D" id="3.10.20.310">
    <property type="entry name" value="membrane protein fhac"/>
    <property type="match status" value="6"/>
</dbReference>
<name>A0A0K1PA03_9BACT</name>
<keyword evidence="2" id="KW-1134">Transmembrane beta strand</keyword>
<proteinExistence type="predicted"/>
<dbReference type="AlphaFoldDB" id="A0A0K1PA03"/>
<keyword evidence="3" id="KW-0812">Transmembrane</keyword>
<dbReference type="EMBL" id="CP012332">
    <property type="protein sequence ID" value="AKU90332.1"/>
    <property type="molecule type" value="Genomic_DNA"/>
</dbReference>
<dbReference type="Pfam" id="PF01103">
    <property type="entry name" value="Omp85"/>
    <property type="match status" value="1"/>
</dbReference>
<dbReference type="Pfam" id="PF07244">
    <property type="entry name" value="POTRA"/>
    <property type="match status" value="5"/>
</dbReference>
<dbReference type="Gene3D" id="2.40.160.50">
    <property type="entry name" value="membrane protein fhac: a member of the omp85/tpsb transporter family"/>
    <property type="match status" value="1"/>
</dbReference>
<reference evidence="6 7" key="1">
    <citation type="submission" date="2015-08" db="EMBL/GenBank/DDBJ databases">
        <authorList>
            <person name="Babu N.S."/>
            <person name="Beckwith C.J."/>
            <person name="Beseler K.G."/>
            <person name="Brison A."/>
            <person name="Carone J.V."/>
            <person name="Caskin T.P."/>
            <person name="Diamond M."/>
            <person name="Durham M.E."/>
            <person name="Foxe J.M."/>
            <person name="Go M."/>
            <person name="Henderson B.A."/>
            <person name="Jones I.B."/>
            <person name="McGettigan J.A."/>
            <person name="Micheletti S.J."/>
            <person name="Nasrallah M.E."/>
            <person name="Ortiz D."/>
            <person name="Piller C.R."/>
            <person name="Privatt S.R."/>
            <person name="Schneider S.L."/>
            <person name="Sharp S."/>
            <person name="Smith T.C."/>
            <person name="Stanton J.D."/>
            <person name="Ullery H.E."/>
            <person name="Wilson R.J."/>
            <person name="Serrano M.G."/>
            <person name="Buck G."/>
            <person name="Lee V."/>
            <person name="Wang Y."/>
            <person name="Carvalho R."/>
            <person name="Voegtly L."/>
            <person name="Shi R."/>
            <person name="Duckworth R."/>
            <person name="Johnson A."/>
            <person name="Loviza R."/>
            <person name="Walstead R."/>
            <person name="Shah Z."/>
            <person name="Kiflezghi M."/>
            <person name="Wade K."/>
            <person name="Ball S.L."/>
            <person name="Bradley K.W."/>
            <person name="Asai D.J."/>
            <person name="Bowman C.A."/>
            <person name="Russell D.A."/>
            <person name="Pope W.H."/>
            <person name="Jacobs-Sera D."/>
            <person name="Hendrix R.W."/>
            <person name="Hatfull G.F."/>
        </authorList>
    </citation>
    <scope>NUCLEOTIDE SEQUENCE [LARGE SCALE GENOMIC DNA]</scope>
    <source>
        <strain evidence="6 7">DSM 27710</strain>
    </source>
</reference>
<dbReference type="PANTHER" id="PTHR12815">
    <property type="entry name" value="SORTING AND ASSEMBLY MACHINERY SAMM50 PROTEIN FAMILY MEMBER"/>
    <property type="match status" value="1"/>
</dbReference>
<dbReference type="PROSITE" id="PS51779">
    <property type="entry name" value="POTRA"/>
    <property type="match status" value="1"/>
</dbReference>
<gene>
    <name evidence="6" type="ORF">AKJ08_0719</name>
</gene>
<dbReference type="InterPro" id="IPR010827">
    <property type="entry name" value="BamA/TamA_POTRA"/>
</dbReference>
<evidence type="ECO:0000313" key="7">
    <source>
        <dbReference type="Proteomes" id="UP000055590"/>
    </source>
</evidence>
<evidence type="ECO:0000259" key="5">
    <source>
        <dbReference type="PROSITE" id="PS51779"/>
    </source>
</evidence>
<protein>
    <submittedName>
        <fullName evidence="6">Outer membrane protein assembly factor YaeT</fullName>
    </submittedName>
</protein>
<organism evidence="6 7">
    <name type="scientific">Vulgatibacter incomptus</name>
    <dbReference type="NCBI Taxonomy" id="1391653"/>
    <lineage>
        <taxon>Bacteria</taxon>
        <taxon>Pseudomonadati</taxon>
        <taxon>Myxococcota</taxon>
        <taxon>Myxococcia</taxon>
        <taxon>Myxococcales</taxon>
        <taxon>Cystobacterineae</taxon>
        <taxon>Vulgatibacteraceae</taxon>
        <taxon>Vulgatibacter</taxon>
    </lineage>
</organism>
<feature type="domain" description="POTRA" evidence="5">
    <location>
        <begin position="553"/>
        <end position="627"/>
    </location>
</feature>
<dbReference type="InterPro" id="IPR034746">
    <property type="entry name" value="POTRA"/>
</dbReference>
<accession>A0A0K1PA03</accession>
<comment type="subcellular location">
    <subcellularLocation>
        <location evidence="1">Membrane</location>
    </subcellularLocation>
</comment>
<dbReference type="KEGG" id="vin:AKJ08_0719"/>
<evidence type="ECO:0000313" key="6">
    <source>
        <dbReference type="EMBL" id="AKU90332.1"/>
    </source>
</evidence>
<dbReference type="InterPro" id="IPR039910">
    <property type="entry name" value="D15-like"/>
</dbReference>
<dbReference type="InterPro" id="IPR000184">
    <property type="entry name" value="Bac_surfAg_D15"/>
</dbReference>
<dbReference type="Proteomes" id="UP000055590">
    <property type="component" value="Chromosome"/>
</dbReference>